<name>J9DNG0_EDHAE</name>
<reference evidence="2 3" key="1">
    <citation type="submission" date="2011-08" db="EMBL/GenBank/DDBJ databases">
        <authorList>
            <person name="Liu Z.J."/>
            <person name="Shi F.L."/>
            <person name="Lu J.Q."/>
            <person name="Li M."/>
            <person name="Wang Z.L."/>
        </authorList>
    </citation>
    <scope>NUCLEOTIDE SEQUENCE [LARGE SCALE GENOMIC DNA]</scope>
    <source>
        <strain evidence="2 3">USNM 41457</strain>
    </source>
</reference>
<feature type="compositionally biased region" description="Basic and acidic residues" evidence="1">
    <location>
        <begin position="262"/>
        <end position="282"/>
    </location>
</feature>
<feature type="compositionally biased region" description="Polar residues" evidence="1">
    <location>
        <begin position="296"/>
        <end position="305"/>
    </location>
</feature>
<dbReference type="HOGENOM" id="CLU_450564_0_0_1"/>
<sequence length="606" mass="69448">MEEIMQQSEAVNIDEQFEIIHPKDVFLLEEVINLNKTSLDCSDDTFVTCKTSQTDFENFSSSEKVDLIAKFDERDEHEIARSDENEITNIGPEGEENNKKTQKAEETGLYASIDPKEKIKNVNEVIDGFGGTLNKTDDHLSDIVLKEDDISGSKGDEFVDLSTKKKAENINEQFKQDQDVSTIDKEKTPENIDQKLEMNRETEIQQGIEEEKNKHLYPTTKIPTATMTNEDSDSNEDLQKTRKLDWEKRREFQKKRSLQRKSLAEKLDKQENLENDQKKDKQNSVYVSSNEEDTNLHNSATNIQESDCLDKADAKDLPFHSNEDSKEKSEQACETVESSIVGISAQNPQKDSNDEISHHTNENISTVSDSNQLGISRNDNEQLKEDKIDPVNEDLDSKETETSSEISIEGIITYLEDEVEKPVKSLKKLKIDPPETLEKNELSTDSDLVNSLQKLLIDDKPDKIVEADIPTIIIDEISSNEEYTQEKDEKTDFVSQRDILTEDDSIVDIKNMRTEHSDSSKNTEITQSPQTTYEDSINVSKPFERGRKPSRMNVSNKNKDVRQRSQRPESMENLHVPLENTSVTKSRSRSQNTRKRSKSRSRYNKF</sequence>
<dbReference type="AlphaFoldDB" id="J9DNG0"/>
<feature type="region of interest" description="Disordered" evidence="1">
    <location>
        <begin position="478"/>
        <end position="606"/>
    </location>
</feature>
<gene>
    <name evidence="2" type="ORF">EDEG_01636</name>
</gene>
<feature type="compositionally biased region" description="Basic and acidic residues" evidence="1">
    <location>
        <begin position="172"/>
        <end position="214"/>
    </location>
</feature>
<feature type="compositionally biased region" description="Basic and acidic residues" evidence="1">
    <location>
        <begin position="557"/>
        <end position="572"/>
    </location>
</feature>
<evidence type="ECO:0000313" key="2">
    <source>
        <dbReference type="EMBL" id="EJW04060.1"/>
    </source>
</evidence>
<feature type="compositionally biased region" description="Basic residues" evidence="1">
    <location>
        <begin position="586"/>
        <end position="606"/>
    </location>
</feature>
<feature type="compositionally biased region" description="Basic and acidic residues" evidence="1">
    <location>
        <begin position="237"/>
        <end position="250"/>
    </location>
</feature>
<feature type="compositionally biased region" description="Basic and acidic residues" evidence="1">
    <location>
        <begin position="351"/>
        <end position="361"/>
    </location>
</feature>
<reference evidence="3" key="2">
    <citation type="submission" date="2015-07" db="EMBL/GenBank/DDBJ databases">
        <title>Contrasting host-pathogen interactions and genome evolution in two generalist and specialist microsporidian pathogens of mosquitoes.</title>
        <authorList>
            <consortium name="The Broad Institute Genomics Platform"/>
            <consortium name="The Broad Institute Genome Sequencing Center for Infectious Disease"/>
            <person name="Cuomo C.A."/>
            <person name="Sanscrainte N.D."/>
            <person name="Goldberg J.M."/>
            <person name="Heiman D."/>
            <person name="Young S."/>
            <person name="Zeng Q."/>
            <person name="Becnel J.J."/>
            <person name="Birren B.W."/>
        </authorList>
    </citation>
    <scope>NUCLEOTIDE SEQUENCE [LARGE SCALE GENOMIC DNA]</scope>
    <source>
        <strain evidence="3">USNM 41457</strain>
    </source>
</reference>
<dbReference type="Proteomes" id="UP000003163">
    <property type="component" value="Unassembled WGS sequence"/>
</dbReference>
<accession>J9DNG0</accession>
<evidence type="ECO:0000256" key="1">
    <source>
        <dbReference type="SAM" id="MobiDB-lite"/>
    </source>
</evidence>
<dbReference type="VEuPathDB" id="MicrosporidiaDB:EDEG_01636"/>
<dbReference type="InParanoid" id="J9DNG0"/>
<feature type="compositionally biased region" description="Polar residues" evidence="1">
    <location>
        <begin position="362"/>
        <end position="377"/>
    </location>
</feature>
<evidence type="ECO:0000313" key="3">
    <source>
        <dbReference type="Proteomes" id="UP000003163"/>
    </source>
</evidence>
<protein>
    <submittedName>
        <fullName evidence="2">Uncharacterized protein</fullName>
    </submittedName>
</protein>
<feature type="compositionally biased region" description="Basic and acidic residues" evidence="1">
    <location>
        <begin position="308"/>
        <end position="331"/>
    </location>
</feature>
<keyword evidence="3" id="KW-1185">Reference proteome</keyword>
<feature type="region of interest" description="Disordered" evidence="1">
    <location>
        <begin position="76"/>
        <end position="103"/>
    </location>
</feature>
<comment type="caution">
    <text evidence="2">The sequence shown here is derived from an EMBL/GenBank/DDBJ whole genome shotgun (WGS) entry which is preliminary data.</text>
</comment>
<feature type="region of interest" description="Disordered" evidence="1">
    <location>
        <begin position="172"/>
        <end position="403"/>
    </location>
</feature>
<dbReference type="EMBL" id="AFBI03000024">
    <property type="protein sequence ID" value="EJW04060.1"/>
    <property type="molecule type" value="Genomic_DNA"/>
</dbReference>
<organism evidence="2 3">
    <name type="scientific">Edhazardia aedis (strain USNM 41457)</name>
    <name type="common">Microsporidian parasite</name>
    <dbReference type="NCBI Taxonomy" id="1003232"/>
    <lineage>
        <taxon>Eukaryota</taxon>
        <taxon>Fungi</taxon>
        <taxon>Fungi incertae sedis</taxon>
        <taxon>Microsporidia</taxon>
        <taxon>Edhazardia</taxon>
    </lineage>
</organism>
<feature type="compositionally biased region" description="Basic and acidic residues" evidence="1">
    <location>
        <begin position="378"/>
        <end position="401"/>
    </location>
</feature>
<proteinExistence type="predicted"/>
<feature type="compositionally biased region" description="Basic and acidic residues" evidence="1">
    <location>
        <begin position="510"/>
        <end position="521"/>
    </location>
</feature>
<feature type="compositionally biased region" description="Polar residues" evidence="1">
    <location>
        <begin position="522"/>
        <end position="539"/>
    </location>
</feature>